<evidence type="ECO:0000259" key="2">
    <source>
        <dbReference type="Pfam" id="PF00296"/>
    </source>
</evidence>
<name>A0A4R7W1B8_9PSEU</name>
<dbReference type="OrthoDB" id="4566556at2"/>
<feature type="domain" description="Luciferase-like" evidence="2">
    <location>
        <begin position="16"/>
        <end position="270"/>
    </location>
</feature>
<dbReference type="Proteomes" id="UP000294927">
    <property type="component" value="Unassembled WGS sequence"/>
</dbReference>
<accession>A0A4R7W1B8</accession>
<dbReference type="Gene3D" id="3.20.20.30">
    <property type="entry name" value="Luciferase-like domain"/>
    <property type="match status" value="1"/>
</dbReference>
<organism evidence="3 4">
    <name type="scientific">Actinophytocola oryzae</name>
    <dbReference type="NCBI Taxonomy" id="502181"/>
    <lineage>
        <taxon>Bacteria</taxon>
        <taxon>Bacillati</taxon>
        <taxon>Actinomycetota</taxon>
        <taxon>Actinomycetes</taxon>
        <taxon>Pseudonocardiales</taxon>
        <taxon>Pseudonocardiaceae</taxon>
    </lineage>
</organism>
<evidence type="ECO:0000256" key="1">
    <source>
        <dbReference type="ARBA" id="ARBA00023002"/>
    </source>
</evidence>
<keyword evidence="4" id="KW-1185">Reference proteome</keyword>
<dbReference type="InterPro" id="IPR019921">
    <property type="entry name" value="Lucif-like_OxRdtase_Rv2161c"/>
</dbReference>
<gene>
    <name evidence="3" type="ORF">CLV71_102417</name>
</gene>
<dbReference type="InterPro" id="IPR050564">
    <property type="entry name" value="F420-G6PD/mer"/>
</dbReference>
<dbReference type="SUPFAM" id="SSF51679">
    <property type="entry name" value="Bacterial luciferase-like"/>
    <property type="match status" value="1"/>
</dbReference>
<keyword evidence="1" id="KW-0560">Oxidoreductase</keyword>
<dbReference type="PANTHER" id="PTHR43244">
    <property type="match status" value="1"/>
</dbReference>
<evidence type="ECO:0000313" key="3">
    <source>
        <dbReference type="EMBL" id="TDV56350.1"/>
    </source>
</evidence>
<comment type="caution">
    <text evidence="3">The sequence shown here is derived from an EMBL/GenBank/DDBJ whole genome shotgun (WGS) entry which is preliminary data.</text>
</comment>
<dbReference type="Pfam" id="PF00296">
    <property type="entry name" value="Bac_luciferase"/>
    <property type="match status" value="1"/>
</dbReference>
<dbReference type="AlphaFoldDB" id="A0A4R7W1B8"/>
<dbReference type="InterPro" id="IPR011251">
    <property type="entry name" value="Luciferase-like_dom"/>
</dbReference>
<dbReference type="RefSeq" id="WP_133901600.1">
    <property type="nucleotide sequence ID" value="NZ_SOCP01000002.1"/>
</dbReference>
<proteinExistence type="predicted"/>
<evidence type="ECO:0000313" key="4">
    <source>
        <dbReference type="Proteomes" id="UP000294927"/>
    </source>
</evidence>
<protein>
    <submittedName>
        <fullName evidence="3">Putative F420-dependent oxidoreductase</fullName>
    </submittedName>
</protein>
<dbReference type="PANTHER" id="PTHR43244:SF1">
    <property type="entry name" value="5,10-METHYLENETETRAHYDROMETHANOPTERIN REDUCTASE"/>
    <property type="match status" value="1"/>
</dbReference>
<dbReference type="InterPro" id="IPR036661">
    <property type="entry name" value="Luciferase-like_sf"/>
</dbReference>
<reference evidence="3 4" key="1">
    <citation type="submission" date="2019-03" db="EMBL/GenBank/DDBJ databases">
        <title>Genomic Encyclopedia of Archaeal and Bacterial Type Strains, Phase II (KMG-II): from individual species to whole genera.</title>
        <authorList>
            <person name="Goeker M."/>
        </authorList>
    </citation>
    <scope>NUCLEOTIDE SEQUENCE [LARGE SCALE GENOMIC DNA]</scope>
    <source>
        <strain evidence="3 4">DSM 45499</strain>
    </source>
</reference>
<dbReference type="NCBIfam" id="TIGR03619">
    <property type="entry name" value="F420_Rv2161c"/>
    <property type="match status" value="1"/>
</dbReference>
<sequence>MAREFGVTLQSGADPASFARLAEDAGFDYLACGEHLAFHGPTTNAFVSLAFAAAATSRIKLVSAVTLLPLYQPVVAAKLAASLDVVSGERFTLGVGVGGEYPGEFEAAGVPVGQRGARTDEALDVVDRLLTGADSYSGPFTTFSGVTIAPRPSRRTPFWIAGRRPAALRRAARWGDAWLPYLRTPEQVAAGRAEIDAYARADGGPRWSGRTALFAFATVDRDGDRARAMAAERVGRTYQQDFAAFADKYLVAGTPGECVARLREYLAVGVDVVIFRIACPRREADTMLRLIADEVLPELR</sequence>
<dbReference type="EMBL" id="SOCP01000002">
    <property type="protein sequence ID" value="TDV56350.1"/>
    <property type="molecule type" value="Genomic_DNA"/>
</dbReference>
<dbReference type="GO" id="GO:0016705">
    <property type="term" value="F:oxidoreductase activity, acting on paired donors, with incorporation or reduction of molecular oxygen"/>
    <property type="evidence" value="ECO:0007669"/>
    <property type="project" value="InterPro"/>
</dbReference>